<comment type="caution">
    <text evidence="7">The sequence shown here is derived from an EMBL/GenBank/DDBJ whole genome shotgun (WGS) entry which is preliminary data.</text>
</comment>
<dbReference type="Pfam" id="PF00173">
    <property type="entry name" value="Cyt-b5"/>
    <property type="match status" value="1"/>
</dbReference>
<evidence type="ECO:0000256" key="5">
    <source>
        <dbReference type="RuleBase" id="RU362121"/>
    </source>
</evidence>
<gene>
    <name evidence="7" type="ORF">HYH02_009277</name>
</gene>
<dbReference type="InterPro" id="IPR050668">
    <property type="entry name" value="Cytochrome_b5"/>
</dbReference>
<dbReference type="GO" id="GO:0016020">
    <property type="term" value="C:membrane"/>
    <property type="evidence" value="ECO:0007669"/>
    <property type="project" value="TreeGrafter"/>
</dbReference>
<dbReference type="InterPro" id="IPR018506">
    <property type="entry name" value="Cyt_B5_heme-BS"/>
</dbReference>
<keyword evidence="5" id="KW-0472">Membrane</keyword>
<dbReference type="PANTHER" id="PTHR19359">
    <property type="entry name" value="CYTOCHROME B5"/>
    <property type="match status" value="1"/>
</dbReference>
<keyword evidence="2 5" id="KW-0479">Metal-binding</keyword>
<evidence type="ECO:0000256" key="4">
    <source>
        <dbReference type="ARBA" id="ARBA00038168"/>
    </source>
</evidence>
<dbReference type="PROSITE" id="PS50255">
    <property type="entry name" value="CYTOCHROME_B5_2"/>
    <property type="match status" value="1"/>
</dbReference>
<dbReference type="GO" id="GO:0046872">
    <property type="term" value="F:metal ion binding"/>
    <property type="evidence" value="ECO:0007669"/>
    <property type="project" value="UniProtKB-UniRule"/>
</dbReference>
<keyword evidence="3 5" id="KW-0408">Iron</keyword>
<comment type="similarity">
    <text evidence="4 5">Belongs to the cytochrome b5 family.</text>
</comment>
<dbReference type="Proteomes" id="UP000613740">
    <property type="component" value="Unassembled WGS sequence"/>
</dbReference>
<sequence>MDPTQLLIVVAIAVVLVGLLIARQFSDYKQQVAQLDPKKAKKPREFGVYTVEEVAKHNNRDDAWIIVQHKETKEWRVYDVTDYVDEHPGGESILAHVGSDATEGVYGPQHPVTTFLLMDEYCIGKLAAGEEAAFQKSQ</sequence>
<dbReference type="InterPro" id="IPR001199">
    <property type="entry name" value="Cyt_B5-like_heme/steroid-bd"/>
</dbReference>
<evidence type="ECO:0000256" key="3">
    <source>
        <dbReference type="ARBA" id="ARBA00023004"/>
    </source>
</evidence>
<dbReference type="EMBL" id="JAEHOD010000031">
    <property type="protein sequence ID" value="KAG2443200.1"/>
    <property type="molecule type" value="Genomic_DNA"/>
</dbReference>
<keyword evidence="1 5" id="KW-0349">Heme</keyword>
<reference evidence="7" key="1">
    <citation type="journal article" date="2020" name="bioRxiv">
        <title>Comparative genomics of Chlamydomonas.</title>
        <authorList>
            <person name="Craig R.J."/>
            <person name="Hasan A.R."/>
            <person name="Ness R.W."/>
            <person name="Keightley P.D."/>
        </authorList>
    </citation>
    <scope>NUCLEOTIDE SEQUENCE</scope>
    <source>
        <strain evidence="7">CCAP 11/173</strain>
    </source>
</reference>
<dbReference type="GO" id="GO:0020037">
    <property type="term" value="F:heme binding"/>
    <property type="evidence" value="ECO:0007669"/>
    <property type="project" value="UniProtKB-UniRule"/>
</dbReference>
<name>A0A835W876_9CHLO</name>
<proteinExistence type="inferred from homology"/>
<organism evidence="7 8">
    <name type="scientific">Chlamydomonas schloesseri</name>
    <dbReference type="NCBI Taxonomy" id="2026947"/>
    <lineage>
        <taxon>Eukaryota</taxon>
        <taxon>Viridiplantae</taxon>
        <taxon>Chlorophyta</taxon>
        <taxon>core chlorophytes</taxon>
        <taxon>Chlorophyceae</taxon>
        <taxon>CS clade</taxon>
        <taxon>Chlamydomonadales</taxon>
        <taxon>Chlamydomonadaceae</taxon>
        <taxon>Chlamydomonas</taxon>
    </lineage>
</organism>
<dbReference type="InterPro" id="IPR036400">
    <property type="entry name" value="Cyt_B5-like_heme/steroid_sf"/>
</dbReference>
<dbReference type="SUPFAM" id="SSF55856">
    <property type="entry name" value="Cytochrome b5-like heme/steroid binding domain"/>
    <property type="match status" value="1"/>
</dbReference>
<dbReference type="OrthoDB" id="260519at2759"/>
<evidence type="ECO:0000256" key="2">
    <source>
        <dbReference type="ARBA" id="ARBA00022723"/>
    </source>
</evidence>
<evidence type="ECO:0000313" key="8">
    <source>
        <dbReference type="Proteomes" id="UP000613740"/>
    </source>
</evidence>
<evidence type="ECO:0000256" key="1">
    <source>
        <dbReference type="ARBA" id="ARBA00022617"/>
    </source>
</evidence>
<dbReference type="AlphaFoldDB" id="A0A835W876"/>
<evidence type="ECO:0000259" key="6">
    <source>
        <dbReference type="PROSITE" id="PS50255"/>
    </source>
</evidence>
<dbReference type="PROSITE" id="PS00191">
    <property type="entry name" value="CYTOCHROME_B5_1"/>
    <property type="match status" value="1"/>
</dbReference>
<dbReference type="Gene3D" id="3.10.120.10">
    <property type="entry name" value="Cytochrome b5-like heme/steroid binding domain"/>
    <property type="match status" value="1"/>
</dbReference>
<accession>A0A835W876</accession>
<keyword evidence="5" id="KW-0812">Transmembrane</keyword>
<protein>
    <recommendedName>
        <fullName evidence="6">Cytochrome b5 heme-binding domain-containing protein</fullName>
    </recommendedName>
</protein>
<evidence type="ECO:0000313" key="7">
    <source>
        <dbReference type="EMBL" id="KAG2443200.1"/>
    </source>
</evidence>
<keyword evidence="8" id="KW-1185">Reference proteome</keyword>
<feature type="domain" description="Cytochrome b5 heme-binding" evidence="6">
    <location>
        <begin position="46"/>
        <end position="127"/>
    </location>
</feature>
<keyword evidence="5" id="KW-1133">Transmembrane helix</keyword>
<dbReference type="SMART" id="SM01117">
    <property type="entry name" value="Cyt-b5"/>
    <property type="match status" value="1"/>
</dbReference>
<feature type="transmembrane region" description="Helical" evidence="5">
    <location>
        <begin position="6"/>
        <end position="22"/>
    </location>
</feature>
<dbReference type="PANTHER" id="PTHR19359:SF95">
    <property type="entry name" value="CYTOCHROME B5 TYPE B"/>
    <property type="match status" value="1"/>
</dbReference>